<comment type="caution">
    <text evidence="2">The sequence shown here is derived from an EMBL/GenBank/DDBJ whole genome shotgun (WGS) entry which is preliminary data.</text>
</comment>
<organism evidence="2 3">
    <name type="scientific">Streptomyces ovatisporus</name>
    <dbReference type="NCBI Taxonomy" id="1128682"/>
    <lineage>
        <taxon>Bacteria</taxon>
        <taxon>Bacillati</taxon>
        <taxon>Actinomycetota</taxon>
        <taxon>Actinomycetes</taxon>
        <taxon>Kitasatosporales</taxon>
        <taxon>Streptomycetaceae</taxon>
        <taxon>Streptomyces</taxon>
    </lineage>
</organism>
<feature type="region of interest" description="Disordered" evidence="1">
    <location>
        <begin position="1"/>
        <end position="22"/>
    </location>
</feature>
<protein>
    <submittedName>
        <fullName evidence="2">Uncharacterized protein</fullName>
    </submittedName>
</protein>
<evidence type="ECO:0000313" key="2">
    <source>
        <dbReference type="EMBL" id="MFC4494926.1"/>
    </source>
</evidence>
<dbReference type="Pfam" id="PF25673">
    <property type="entry name" value="Terminase_7"/>
    <property type="match status" value="1"/>
</dbReference>
<proteinExistence type="predicted"/>
<evidence type="ECO:0000313" key="3">
    <source>
        <dbReference type="Proteomes" id="UP001595997"/>
    </source>
</evidence>
<keyword evidence="3" id="KW-1185">Reference proteome</keyword>
<reference evidence="3" key="1">
    <citation type="journal article" date="2019" name="Int. J. Syst. Evol. Microbiol.">
        <title>The Global Catalogue of Microorganisms (GCM) 10K type strain sequencing project: providing services to taxonomists for standard genome sequencing and annotation.</title>
        <authorList>
            <consortium name="The Broad Institute Genomics Platform"/>
            <consortium name="The Broad Institute Genome Sequencing Center for Infectious Disease"/>
            <person name="Wu L."/>
            <person name="Ma J."/>
        </authorList>
    </citation>
    <scope>NUCLEOTIDE SEQUENCE [LARGE SCALE GENOMIC DNA]</scope>
    <source>
        <strain evidence="3">CGMCC 4.7357</strain>
    </source>
</reference>
<dbReference type="EMBL" id="JBHSFH010000006">
    <property type="protein sequence ID" value="MFC4494926.1"/>
    <property type="molecule type" value="Genomic_DNA"/>
</dbReference>
<dbReference type="RefSeq" id="WP_386446849.1">
    <property type="nucleotide sequence ID" value="NZ_JBHSFH010000006.1"/>
</dbReference>
<dbReference type="InterPro" id="IPR057972">
    <property type="entry name" value="Terminase_7"/>
</dbReference>
<accession>A0ABV9A7T8</accession>
<name>A0ABV9A7T8_9ACTN</name>
<sequence>MSHKKAPDRRANSRGAKGVATYTAERGRFPRLPARYRDNAEVRRWYDTWRGVPWADQFTATEVQALLDTLPLVEALHAGPEGLRYRAEIRRVEQLLGATAYDRRRLDIYVDVVEPEDSADKPASAAAEIAALEAETRRLEEEAGLR</sequence>
<dbReference type="Proteomes" id="UP001595997">
    <property type="component" value="Unassembled WGS sequence"/>
</dbReference>
<evidence type="ECO:0000256" key="1">
    <source>
        <dbReference type="SAM" id="MobiDB-lite"/>
    </source>
</evidence>
<gene>
    <name evidence="2" type="ORF">ACFPA8_12350</name>
</gene>